<reference evidence="1" key="1">
    <citation type="submission" date="2021-11" db="EMBL/GenBank/DDBJ databases">
        <title>Fusarium solani-melongenae Genome sequencing and assembly.</title>
        <authorList>
            <person name="Xie S."/>
            <person name="Huang L."/>
            <person name="Zhang X."/>
        </authorList>
    </citation>
    <scope>NUCLEOTIDE SEQUENCE</scope>
    <source>
        <strain evidence="1">CRI 24-3</strain>
    </source>
</reference>
<accession>A0ACD3ZNS3</accession>
<organism evidence="1 2">
    <name type="scientific">Fusarium solani subsp. cucurbitae</name>
    <name type="common">Neocosmosporum cucurbitae</name>
    <dbReference type="NCBI Taxonomy" id="2747967"/>
    <lineage>
        <taxon>Eukaryota</taxon>
        <taxon>Fungi</taxon>
        <taxon>Dikarya</taxon>
        <taxon>Ascomycota</taxon>
        <taxon>Pezizomycotina</taxon>
        <taxon>Sordariomycetes</taxon>
        <taxon>Hypocreomycetidae</taxon>
        <taxon>Hypocreales</taxon>
        <taxon>Nectriaceae</taxon>
        <taxon>Fusarium</taxon>
        <taxon>Fusarium solani species complex</taxon>
    </lineage>
</organism>
<proteinExistence type="predicted"/>
<gene>
    <name evidence="1" type="ORF">LCI18_013421</name>
</gene>
<keyword evidence="2" id="KW-1185">Reference proteome</keyword>
<evidence type="ECO:0000313" key="1">
    <source>
        <dbReference type="EMBL" id="UPL02487.1"/>
    </source>
</evidence>
<evidence type="ECO:0000313" key="2">
    <source>
        <dbReference type="Proteomes" id="UP000830768"/>
    </source>
</evidence>
<protein>
    <submittedName>
        <fullName evidence="1">Uncharacterized protein</fullName>
    </submittedName>
</protein>
<dbReference type="Proteomes" id="UP000830768">
    <property type="component" value="Chromosome 11"/>
</dbReference>
<name>A0ACD3ZNS3_FUSSC</name>
<sequence>MKSRFLALGSTPVIFLTHVSRALADGHGHDHGGQDESATIQGIKDELDNGPPTYFALSGNSGLMYSHIALMTIAWIVILPVAVFLSLASSRYALAVQLAFIAFNGFGLLLALFYNTRTPDLYPNNAHHKIGWIITAVMVAHVIVGFLAHRKSATSISGTHAKEEEQSFVPLATITTEDNYNDASEEDNSSNDGHRRGSIDSIDGGSGTTHDENYDEDTFKYSRASRRQGLLSAMINSTTRVISQFTSLSTWVGYGYKVTDRIILPFGFIAFTSGIATFGRFFEGDAVFNGLAHWIKGGVFFWLGLFNLGRWAGSFADLGWAWNMRPRSRKHQLSAEFVESFLIFIYGSTNIFLEHLGNSDGKWGARDLEHLAITVLFLGGGLCGMLVESTRIRDLLNTTLHSHEAFSGEMRNQIRAPPTYGFSLNPIPALVIALLGTMMSSHHQTTMTSTMVHKQWGQLLLGASVARCLTYIIMYIRPPSSILPSRPPTELLTSFGLIAGGIVFMASSSDTVRGMIHYDLDAMFLYTVTMGLVGILMAWEVAVLAIKGMAIRKEDSHMFRC</sequence>
<dbReference type="EMBL" id="CP090039">
    <property type="protein sequence ID" value="UPL02487.1"/>
    <property type="molecule type" value="Genomic_DNA"/>
</dbReference>